<dbReference type="SMART" id="SM00249">
    <property type="entry name" value="PHD"/>
    <property type="match status" value="1"/>
</dbReference>
<proteinExistence type="predicted"/>
<sequence length="799" mass="91461">MPQMVFFLVAGACLASNSLSSSSLGTDLNLLGSGSAEGIAGGRISSTGCCTMATEPAASEERVYKSQDEGDVKNIKGKEKLYLKVGCPIILIVNLSDELVNGLEGKVCELYLESVVCFFPSIKRKVEIGMHYFKKYSVEMKKDIGCRKQLPLSLAFAFTVHKSQGMTIDRISIDCSNMFQYGQLAVAVSRARNKRESLPIQENFACCVESHVIPQEDIERKQIFFENFENTDMEELNSDDEPKLIEMIDKIDKSWAETDIEHEISENFKFEHLLLSLYHKEAVTDQQINENQVLAFLQENLNETKQFLRYLWNKTYPLIQKYFTDKTENKSINEFYKQFNKIVSSDEYNLKLTKLFSQNPSPAQYNIAFQIHTSLRLEMLQQQSTPIITSAVEEAKSKKGTEFQESAAGRGKIRYLAGWCISRVKKLKMRKLSTYLYKRDKVDLVKQMINDKDLLQHLEGREGELLKYSLDKASLKETMRRQNVRHGLTNVNDKCFEYFLLVDKLVTSLQTVQNLNLHGEKFYAHLTSELYENETLAEKWHNLFEDFNKKEELQNQIKALFSEVIEKYCMMSVAQLRKEYLRNLEVKKREATRKQIKIKSAKVKKDKFDMETLASDKTDGKAASHKRLQSELLKDSTFLEENFKKTELVKLCQMYQVKQKSSHSKKHIADLLKPIVIESSHIPSLFIDLQTTEAPESPIPSSSVSNIQGCSTSMLHTEESVKVKKRKIGVGKGKGKRRKTSIVKWPCGICGDDANFDSVGCDGCDTWFHGTCLKIENLDDLPSEWFCENCKEEGDIVQN</sequence>
<dbReference type="Proteomes" id="UP001217089">
    <property type="component" value="Unassembled WGS sequence"/>
</dbReference>
<reference evidence="7 8" key="1">
    <citation type="submission" date="2022-12" db="EMBL/GenBank/DDBJ databases">
        <title>Chromosome-level genome of Tegillarca granosa.</title>
        <authorList>
            <person name="Kim J."/>
        </authorList>
    </citation>
    <scope>NUCLEOTIDE SEQUENCE [LARGE SCALE GENOMIC DNA]</scope>
    <source>
        <strain evidence="7">Teg-2019</strain>
        <tissue evidence="7">Adductor muscle</tissue>
    </source>
</reference>
<evidence type="ECO:0000313" key="7">
    <source>
        <dbReference type="EMBL" id="KAJ8311066.1"/>
    </source>
</evidence>
<evidence type="ECO:0000256" key="5">
    <source>
        <dbReference type="SAM" id="SignalP"/>
    </source>
</evidence>
<organism evidence="7 8">
    <name type="scientific">Tegillarca granosa</name>
    <name type="common">Malaysian cockle</name>
    <name type="synonym">Anadara granosa</name>
    <dbReference type="NCBI Taxonomy" id="220873"/>
    <lineage>
        <taxon>Eukaryota</taxon>
        <taxon>Metazoa</taxon>
        <taxon>Spiralia</taxon>
        <taxon>Lophotrochozoa</taxon>
        <taxon>Mollusca</taxon>
        <taxon>Bivalvia</taxon>
        <taxon>Autobranchia</taxon>
        <taxon>Pteriomorphia</taxon>
        <taxon>Arcoida</taxon>
        <taxon>Arcoidea</taxon>
        <taxon>Arcidae</taxon>
        <taxon>Tegillarca</taxon>
    </lineage>
</organism>
<dbReference type="PROSITE" id="PS01359">
    <property type="entry name" value="ZF_PHD_1"/>
    <property type="match status" value="1"/>
</dbReference>
<comment type="caution">
    <text evidence="7">The sequence shown here is derived from an EMBL/GenBank/DDBJ whole genome shotgun (WGS) entry which is preliminary data.</text>
</comment>
<dbReference type="EMBL" id="JARBDR010000594">
    <property type="protein sequence ID" value="KAJ8311066.1"/>
    <property type="molecule type" value="Genomic_DNA"/>
</dbReference>
<keyword evidence="8" id="KW-1185">Reference proteome</keyword>
<evidence type="ECO:0000259" key="6">
    <source>
        <dbReference type="PROSITE" id="PS50016"/>
    </source>
</evidence>
<evidence type="ECO:0000256" key="2">
    <source>
        <dbReference type="ARBA" id="ARBA00022771"/>
    </source>
</evidence>
<dbReference type="PANTHER" id="PTHR47642">
    <property type="entry name" value="ATP-DEPENDENT DNA HELICASE"/>
    <property type="match status" value="1"/>
</dbReference>
<dbReference type="Pfam" id="PF00628">
    <property type="entry name" value="PHD"/>
    <property type="match status" value="1"/>
</dbReference>
<dbReference type="SUPFAM" id="SSF57903">
    <property type="entry name" value="FYVE/PHD zinc finger"/>
    <property type="match status" value="1"/>
</dbReference>
<keyword evidence="2 4" id="KW-0863">Zinc-finger</keyword>
<accession>A0ABQ9F4D9</accession>
<dbReference type="CDD" id="cd18809">
    <property type="entry name" value="SF1_C_RecD"/>
    <property type="match status" value="1"/>
</dbReference>
<dbReference type="InterPro" id="IPR001965">
    <property type="entry name" value="Znf_PHD"/>
</dbReference>
<dbReference type="InterPro" id="IPR027417">
    <property type="entry name" value="P-loop_NTPase"/>
</dbReference>
<dbReference type="PROSITE" id="PS50016">
    <property type="entry name" value="ZF_PHD_2"/>
    <property type="match status" value="1"/>
</dbReference>
<keyword evidence="5" id="KW-0732">Signal</keyword>
<protein>
    <recommendedName>
        <fullName evidence="6">PHD-type domain-containing protein</fullName>
    </recommendedName>
</protein>
<keyword evidence="1" id="KW-0479">Metal-binding</keyword>
<dbReference type="InterPro" id="IPR013083">
    <property type="entry name" value="Znf_RING/FYVE/PHD"/>
</dbReference>
<evidence type="ECO:0000313" key="8">
    <source>
        <dbReference type="Proteomes" id="UP001217089"/>
    </source>
</evidence>
<feature type="signal peptide" evidence="5">
    <location>
        <begin position="1"/>
        <end position="20"/>
    </location>
</feature>
<feature type="chain" id="PRO_5046263942" description="PHD-type domain-containing protein" evidence="5">
    <location>
        <begin position="21"/>
        <end position="799"/>
    </location>
</feature>
<dbReference type="InterPro" id="IPR019787">
    <property type="entry name" value="Znf_PHD-finger"/>
</dbReference>
<evidence type="ECO:0000256" key="1">
    <source>
        <dbReference type="ARBA" id="ARBA00022723"/>
    </source>
</evidence>
<name>A0ABQ9F4D9_TEGGR</name>
<dbReference type="InterPro" id="IPR051055">
    <property type="entry name" value="PIF1_helicase"/>
</dbReference>
<dbReference type="Gene3D" id="3.30.40.10">
    <property type="entry name" value="Zinc/RING finger domain, C3HC4 (zinc finger)"/>
    <property type="match status" value="1"/>
</dbReference>
<evidence type="ECO:0000256" key="4">
    <source>
        <dbReference type="PROSITE-ProRule" id="PRU00146"/>
    </source>
</evidence>
<dbReference type="InterPro" id="IPR019786">
    <property type="entry name" value="Zinc_finger_PHD-type_CS"/>
</dbReference>
<keyword evidence="3" id="KW-0862">Zinc</keyword>
<dbReference type="SUPFAM" id="SSF52540">
    <property type="entry name" value="P-loop containing nucleoside triphosphate hydrolases"/>
    <property type="match status" value="1"/>
</dbReference>
<gene>
    <name evidence="7" type="ORF">KUTeg_011381</name>
</gene>
<dbReference type="CDD" id="cd15517">
    <property type="entry name" value="PHD_TCF19_like"/>
    <property type="match status" value="1"/>
</dbReference>
<dbReference type="Gene3D" id="3.40.50.300">
    <property type="entry name" value="P-loop containing nucleotide triphosphate hydrolases"/>
    <property type="match status" value="1"/>
</dbReference>
<evidence type="ECO:0000256" key="3">
    <source>
        <dbReference type="ARBA" id="ARBA00022833"/>
    </source>
</evidence>
<dbReference type="InterPro" id="IPR011011">
    <property type="entry name" value="Znf_FYVE_PHD"/>
</dbReference>
<feature type="domain" description="PHD-type" evidence="6">
    <location>
        <begin position="744"/>
        <end position="793"/>
    </location>
</feature>